<gene>
    <name evidence="4" type="ORF">UFOPK3574_00267</name>
</gene>
<evidence type="ECO:0000256" key="2">
    <source>
        <dbReference type="ARBA" id="ARBA00022679"/>
    </source>
</evidence>
<dbReference type="InterPro" id="IPR010044">
    <property type="entry name" value="MTAP"/>
</dbReference>
<accession>A0A6J5YVS0</accession>
<dbReference type="InterPro" id="IPR000845">
    <property type="entry name" value="Nucleoside_phosphorylase_d"/>
</dbReference>
<dbReference type="GO" id="GO:0017061">
    <property type="term" value="F:S-methyl-5-thioadenosine phosphorylase activity"/>
    <property type="evidence" value="ECO:0007669"/>
    <property type="project" value="InterPro"/>
</dbReference>
<protein>
    <submittedName>
        <fullName evidence="4">Unannotated protein</fullName>
    </submittedName>
</protein>
<reference evidence="4" key="1">
    <citation type="submission" date="2020-05" db="EMBL/GenBank/DDBJ databases">
        <authorList>
            <person name="Chiriac C."/>
            <person name="Salcher M."/>
            <person name="Ghai R."/>
            <person name="Kavagutti S V."/>
        </authorList>
    </citation>
    <scope>NUCLEOTIDE SEQUENCE</scope>
</reference>
<dbReference type="GO" id="GO:0019509">
    <property type="term" value="P:L-methionine salvage from methylthioadenosine"/>
    <property type="evidence" value="ECO:0007669"/>
    <property type="project" value="TreeGrafter"/>
</dbReference>
<sequence length="247" mass="25390">MKIGIIAGTGFYNLPALAGSAAQAVDTVYGKALITSGTWHGVEIAFLTRHGVDHSVPPSAVNYRANITALKNAGVDFVIAVNVVGGIDPKLPAGSLQLLDDFVDFTHGRADTFFDGVQPGGVQHIDMSHLYDAEVKTAMAKSAKGAGIELNTGGIYAGFNGPRFETPAEIRLAALSGATVVGMTGVPEVSLAKEAGLRYAAIALVVNPAAGISDTPITMEDINAALKAASEKVITIIDGTIKAFANA</sequence>
<evidence type="ECO:0000313" key="4">
    <source>
        <dbReference type="EMBL" id="CAB4332159.1"/>
    </source>
</evidence>
<dbReference type="CDD" id="cd09010">
    <property type="entry name" value="MTAP_SsMTAPII_like_MTIP"/>
    <property type="match status" value="1"/>
</dbReference>
<dbReference type="PANTHER" id="PTHR42679">
    <property type="entry name" value="S-METHYL-5'-THIOADENOSINE PHOSPHORYLASE"/>
    <property type="match status" value="1"/>
</dbReference>
<dbReference type="GO" id="GO:0005829">
    <property type="term" value="C:cytosol"/>
    <property type="evidence" value="ECO:0007669"/>
    <property type="project" value="TreeGrafter"/>
</dbReference>
<dbReference type="GO" id="GO:0009116">
    <property type="term" value="P:nucleoside metabolic process"/>
    <property type="evidence" value="ECO:0007669"/>
    <property type="project" value="InterPro"/>
</dbReference>
<dbReference type="EMBL" id="CAESAF010000014">
    <property type="protein sequence ID" value="CAB4332159.1"/>
    <property type="molecule type" value="Genomic_DNA"/>
</dbReference>
<dbReference type="PANTHER" id="PTHR42679:SF2">
    <property type="entry name" value="S-METHYL-5'-THIOADENOSINE PHOSPHORYLASE"/>
    <property type="match status" value="1"/>
</dbReference>
<proteinExistence type="inferred from homology"/>
<name>A0A6J5YVS0_9ZZZZ</name>
<evidence type="ECO:0000256" key="1">
    <source>
        <dbReference type="ARBA" id="ARBA00022676"/>
    </source>
</evidence>
<feature type="domain" description="Nucleoside phosphorylase" evidence="3">
    <location>
        <begin position="2"/>
        <end position="241"/>
    </location>
</feature>
<evidence type="ECO:0000259" key="3">
    <source>
        <dbReference type="Pfam" id="PF01048"/>
    </source>
</evidence>
<dbReference type="AlphaFoldDB" id="A0A6J5YVS0"/>
<keyword evidence="1" id="KW-0328">Glycosyltransferase</keyword>
<dbReference type="SUPFAM" id="SSF53167">
    <property type="entry name" value="Purine and uridine phosphorylases"/>
    <property type="match status" value="1"/>
</dbReference>
<dbReference type="Gene3D" id="3.40.50.1580">
    <property type="entry name" value="Nucleoside phosphorylase domain"/>
    <property type="match status" value="1"/>
</dbReference>
<dbReference type="HAMAP" id="MF_01963">
    <property type="entry name" value="MTAP"/>
    <property type="match status" value="1"/>
</dbReference>
<keyword evidence="2" id="KW-0808">Transferase</keyword>
<dbReference type="InterPro" id="IPR035994">
    <property type="entry name" value="Nucleoside_phosphorylase_sf"/>
</dbReference>
<dbReference type="Pfam" id="PF01048">
    <property type="entry name" value="PNP_UDP_1"/>
    <property type="match status" value="1"/>
</dbReference>
<dbReference type="NCBIfam" id="NF006599">
    <property type="entry name" value="PRK09136.1"/>
    <property type="match status" value="1"/>
</dbReference>
<organism evidence="4">
    <name type="scientific">freshwater metagenome</name>
    <dbReference type="NCBI Taxonomy" id="449393"/>
    <lineage>
        <taxon>unclassified sequences</taxon>
        <taxon>metagenomes</taxon>
        <taxon>ecological metagenomes</taxon>
    </lineage>
</organism>